<gene>
    <name evidence="1" type="ORF">BN52_02915</name>
    <name evidence="2" type="ORF">FC38_GL001658</name>
</gene>
<evidence type="ECO:0000313" key="4">
    <source>
        <dbReference type="Proteomes" id="UP000051521"/>
    </source>
</evidence>
<sequence>MRIMDIAEKAKIREEYYKKRYREEGLKEGLKKGKKEGEQIGRQKMMIKAIHNLQVNGIDYEGAKKMILMTFGQDFEEKQIMAELNREYGR</sequence>
<dbReference type="EMBL" id="AYZO01000066">
    <property type="protein sequence ID" value="KRN08832.1"/>
    <property type="molecule type" value="Genomic_DNA"/>
</dbReference>
<evidence type="ECO:0008006" key="5">
    <source>
        <dbReference type="Google" id="ProtNLM"/>
    </source>
</evidence>
<reference evidence="2 4" key="2">
    <citation type="journal article" date="2015" name="Genome Announc.">
        <title>Expanding the biotechnology potential of lactobacilli through comparative genomics of 213 strains and associated genera.</title>
        <authorList>
            <person name="Sun Z."/>
            <person name="Harris H.M."/>
            <person name="McCann A."/>
            <person name="Guo C."/>
            <person name="Argimon S."/>
            <person name="Zhang W."/>
            <person name="Yang X."/>
            <person name="Jeffery I.B."/>
            <person name="Cooney J.C."/>
            <person name="Kagawa T.F."/>
            <person name="Liu W."/>
            <person name="Song Y."/>
            <person name="Salvetti E."/>
            <person name="Wrobel A."/>
            <person name="Rasinkangas P."/>
            <person name="Parkhill J."/>
            <person name="Rea M.C."/>
            <person name="O'Sullivan O."/>
            <person name="Ritari J."/>
            <person name="Douillard F.P."/>
            <person name="Paul Ross R."/>
            <person name="Yang R."/>
            <person name="Briner A.E."/>
            <person name="Felis G.E."/>
            <person name="de Vos W.M."/>
            <person name="Barrangou R."/>
            <person name="Klaenhammer T.R."/>
            <person name="Caufield P.W."/>
            <person name="Cui Y."/>
            <person name="Zhang H."/>
            <person name="O'Toole P.W."/>
        </authorList>
    </citation>
    <scope>NUCLEOTIDE SEQUENCE [LARGE SCALE GENOMIC DNA]</scope>
    <source>
        <strain evidence="2 4">DSM 23908</strain>
    </source>
</reference>
<reference evidence="1 3" key="1">
    <citation type="submission" date="2012-06" db="EMBL/GenBank/DDBJ databases">
        <title>Draft genome sequence of Lactobacillus gigeriorum CRBIP 24.85T, isolated from chicken crop.</title>
        <authorList>
            <person name="Cousin S."/>
            <person name="Ma L."/>
            <person name="Creno S."/>
            <person name="Clermont D."/>
            <person name="Loux V."/>
            <person name="Bizet C."/>
            <person name="Bouchier C."/>
        </authorList>
    </citation>
    <scope>NUCLEOTIDE SEQUENCE [LARGE SCALE GENOMIC DNA]</scope>
    <source>
        <strain evidence="3">CRBIP 24.85T</strain>
        <strain evidence="1">Type strain: CRBIP 24.85</strain>
    </source>
</reference>
<accession>I7K0X5</accession>
<keyword evidence="4" id="KW-1185">Reference proteome</keyword>
<evidence type="ECO:0000313" key="2">
    <source>
        <dbReference type="EMBL" id="KRN08832.1"/>
    </source>
</evidence>
<organism evidence="1 3">
    <name type="scientific">Lactobacillus gigeriorum DSM 23908 = CRBIP 24.85</name>
    <dbReference type="NCBI Taxonomy" id="1423751"/>
    <lineage>
        <taxon>Bacteria</taxon>
        <taxon>Bacillati</taxon>
        <taxon>Bacillota</taxon>
        <taxon>Bacilli</taxon>
        <taxon>Lactobacillales</taxon>
        <taxon>Lactobacillaceae</taxon>
        <taxon>Lactobacillus</taxon>
    </lineage>
</organism>
<evidence type="ECO:0000313" key="3">
    <source>
        <dbReference type="Proteomes" id="UP000009326"/>
    </source>
</evidence>
<protein>
    <recommendedName>
        <fullName evidence="5">Transposase</fullName>
    </recommendedName>
</protein>
<dbReference type="Proteomes" id="UP000009326">
    <property type="component" value="Unassembled WGS sequence"/>
</dbReference>
<evidence type="ECO:0000313" key="1">
    <source>
        <dbReference type="EMBL" id="CCI87125.1"/>
    </source>
</evidence>
<dbReference type="AlphaFoldDB" id="I7K0X5"/>
<proteinExistence type="predicted"/>
<comment type="caution">
    <text evidence="1">The sequence shown here is derived from an EMBL/GenBank/DDBJ whole genome shotgun (WGS) entry which is preliminary data.</text>
</comment>
<dbReference type="PATRIC" id="fig|1423751.3.peg.1716"/>
<name>I7K0X5_9LACO</name>
<dbReference type="Proteomes" id="UP000051521">
    <property type="component" value="Unassembled WGS sequence"/>
</dbReference>
<dbReference type="EMBL" id="CAKC01000052">
    <property type="protein sequence ID" value="CCI87125.1"/>
    <property type="molecule type" value="Genomic_DNA"/>
</dbReference>